<feature type="region of interest" description="Disordered" evidence="1">
    <location>
        <begin position="1"/>
        <end position="56"/>
    </location>
</feature>
<feature type="region of interest" description="Disordered" evidence="1">
    <location>
        <begin position="167"/>
        <end position="631"/>
    </location>
</feature>
<evidence type="ECO:0000313" key="3">
    <source>
        <dbReference type="Proteomes" id="UP000503462"/>
    </source>
</evidence>
<dbReference type="Proteomes" id="UP000503462">
    <property type="component" value="Chromosome 2"/>
</dbReference>
<feature type="compositionally biased region" description="Basic residues" evidence="1">
    <location>
        <begin position="376"/>
        <end position="389"/>
    </location>
</feature>
<dbReference type="AlphaFoldDB" id="A0A6H0XT74"/>
<feature type="compositionally biased region" description="Low complexity" evidence="1">
    <location>
        <begin position="572"/>
        <end position="583"/>
    </location>
</feature>
<sequence>MAAERAQQDGYAARDRHLSDGNIAPNSTSQQHDQHHNSTSQQQPHHHHHHHHRPADAERDLFLRVEQLEQQISWNYSAIRNHEESLARFDRALVDFQQDVRRALDSLSGEIRSRATAPGFQGRYEPQDVEVLASQIGKVATKVHEIDNVKTQVELLKTKLKRLEADSASHTLQIPPRPSTASSFRDNHDTASHPPGPPSHAHGHQPLPPIHTGAPKHPAINISSRQHLDQASHPPPNATTFSGWRPGPQPPYANRPDPDSNATGWASVNNNNQGPKRPFDDPSPREHSAPASPKRPKLAPLKPRSAFGEEHPPYAGPDGVLYNRPDGAVPPQLLTTPASATAAPNSFRFITATTPSEGPEAWRGDDGTLTPASARGRGRTARGRARARGSRGENGLDGETSEWEQKSDWHAPPPQPQPQQLSPNGYYNSGAPRPLLRPGEGPPEYPLTPIASAVSPQDHSLMPGDAASSGKKTRTKPIRNSAGILIRKDGRPDMRSVSSANNLRKVHAKKEAEKAETDGRTPSLARSLAPAGSNGDSADDEQSEEPALNGSGSATPKTQADGERSEHHDGQDASAPTSASTDDATNDQKSAQGGWYSREEDKGSMVLDHHEKSEGEKQDMLSVNKTEVEAG</sequence>
<accession>A0A6H0XT74</accession>
<protein>
    <submittedName>
        <fullName evidence="2">Uncharacterized protein</fullName>
    </submittedName>
</protein>
<dbReference type="EMBL" id="CP051140">
    <property type="protein sequence ID" value="QIW97844.1"/>
    <property type="molecule type" value="Genomic_DNA"/>
</dbReference>
<feature type="compositionally biased region" description="Polar residues" evidence="1">
    <location>
        <begin position="260"/>
        <end position="274"/>
    </location>
</feature>
<keyword evidence="3" id="KW-1185">Reference proteome</keyword>
<feature type="compositionally biased region" description="Basic and acidic residues" evidence="1">
    <location>
        <begin position="277"/>
        <end position="288"/>
    </location>
</feature>
<evidence type="ECO:0000256" key="1">
    <source>
        <dbReference type="SAM" id="MobiDB-lite"/>
    </source>
</evidence>
<name>A0A6H0XT74_9PEZI</name>
<feature type="compositionally biased region" description="Low complexity" evidence="1">
    <location>
        <begin position="330"/>
        <end position="344"/>
    </location>
</feature>
<feature type="compositionally biased region" description="Basic and acidic residues" evidence="1">
    <location>
        <begin position="509"/>
        <end position="519"/>
    </location>
</feature>
<reference evidence="2 3" key="1">
    <citation type="journal article" date="2016" name="Sci. Rep.">
        <title>Peltaster fructicola genome reveals evolution from an invasive phytopathogen to an ectophytic parasite.</title>
        <authorList>
            <person name="Xu C."/>
            <person name="Chen H."/>
            <person name="Gleason M.L."/>
            <person name="Xu J.R."/>
            <person name="Liu H."/>
            <person name="Zhang R."/>
            <person name="Sun G."/>
        </authorList>
    </citation>
    <scope>NUCLEOTIDE SEQUENCE [LARGE SCALE GENOMIC DNA]</scope>
    <source>
        <strain evidence="2 3">LNHT1506</strain>
    </source>
</reference>
<gene>
    <name evidence="2" type="ORF">AMS68_003362</name>
</gene>
<proteinExistence type="predicted"/>
<feature type="compositionally biased region" description="Basic residues" evidence="1">
    <location>
        <begin position="44"/>
        <end position="53"/>
    </location>
</feature>
<feature type="compositionally biased region" description="Basic and acidic residues" evidence="1">
    <location>
        <begin position="560"/>
        <end position="571"/>
    </location>
</feature>
<evidence type="ECO:0000313" key="2">
    <source>
        <dbReference type="EMBL" id="QIW97844.1"/>
    </source>
</evidence>
<dbReference type="OrthoDB" id="3946480at2759"/>
<organism evidence="2 3">
    <name type="scientific">Peltaster fructicola</name>
    <dbReference type="NCBI Taxonomy" id="286661"/>
    <lineage>
        <taxon>Eukaryota</taxon>
        <taxon>Fungi</taxon>
        <taxon>Dikarya</taxon>
        <taxon>Ascomycota</taxon>
        <taxon>Pezizomycotina</taxon>
        <taxon>Dothideomycetes</taxon>
        <taxon>Dothideomycetes incertae sedis</taxon>
        <taxon>Peltaster</taxon>
    </lineage>
</organism>
<feature type="compositionally biased region" description="Basic and acidic residues" evidence="1">
    <location>
        <begin position="597"/>
        <end position="619"/>
    </location>
</feature>